<name>A0A915IN45_ROMCU</name>
<proteinExistence type="predicted"/>
<evidence type="ECO:0000313" key="2">
    <source>
        <dbReference type="WBParaSite" id="nRc.2.0.1.t15299-RA"/>
    </source>
</evidence>
<reference evidence="2" key="1">
    <citation type="submission" date="2022-11" db="UniProtKB">
        <authorList>
            <consortium name="WormBaseParasite"/>
        </authorList>
    </citation>
    <scope>IDENTIFICATION</scope>
</reference>
<dbReference type="Proteomes" id="UP000887565">
    <property type="component" value="Unplaced"/>
</dbReference>
<sequence length="81" mass="9258">MTVNIEAQRFKKLDSFSAAINARFKKVCQNCQFNESNISDYLYILNQNDSISYQRSKALLAASLLLGEKISQLCQIFECNI</sequence>
<accession>A0A915IN45</accession>
<evidence type="ECO:0000313" key="1">
    <source>
        <dbReference type="Proteomes" id="UP000887565"/>
    </source>
</evidence>
<keyword evidence="1" id="KW-1185">Reference proteome</keyword>
<organism evidence="1 2">
    <name type="scientific">Romanomermis culicivorax</name>
    <name type="common">Nematode worm</name>
    <dbReference type="NCBI Taxonomy" id="13658"/>
    <lineage>
        <taxon>Eukaryota</taxon>
        <taxon>Metazoa</taxon>
        <taxon>Ecdysozoa</taxon>
        <taxon>Nematoda</taxon>
        <taxon>Enoplea</taxon>
        <taxon>Dorylaimia</taxon>
        <taxon>Mermithida</taxon>
        <taxon>Mermithoidea</taxon>
        <taxon>Mermithidae</taxon>
        <taxon>Romanomermis</taxon>
    </lineage>
</organism>
<protein>
    <submittedName>
        <fullName evidence="2">Uncharacterized protein</fullName>
    </submittedName>
</protein>
<dbReference type="AlphaFoldDB" id="A0A915IN45"/>
<dbReference type="WBParaSite" id="nRc.2.0.1.t15299-RA">
    <property type="protein sequence ID" value="nRc.2.0.1.t15299-RA"/>
    <property type="gene ID" value="nRc.2.0.1.g15299"/>
</dbReference>